<feature type="compositionally biased region" description="Polar residues" evidence="1">
    <location>
        <begin position="1"/>
        <end position="11"/>
    </location>
</feature>
<name>A0A6A1WC28_9ROSI</name>
<organism evidence="2 3">
    <name type="scientific">Morella rubra</name>
    <name type="common">Chinese bayberry</name>
    <dbReference type="NCBI Taxonomy" id="262757"/>
    <lineage>
        <taxon>Eukaryota</taxon>
        <taxon>Viridiplantae</taxon>
        <taxon>Streptophyta</taxon>
        <taxon>Embryophyta</taxon>
        <taxon>Tracheophyta</taxon>
        <taxon>Spermatophyta</taxon>
        <taxon>Magnoliopsida</taxon>
        <taxon>eudicotyledons</taxon>
        <taxon>Gunneridae</taxon>
        <taxon>Pentapetalae</taxon>
        <taxon>rosids</taxon>
        <taxon>fabids</taxon>
        <taxon>Fagales</taxon>
        <taxon>Myricaceae</taxon>
        <taxon>Morella</taxon>
    </lineage>
</organism>
<dbReference type="EMBL" id="RXIC02000020">
    <property type="protein sequence ID" value="KAB1222741.1"/>
    <property type="molecule type" value="Genomic_DNA"/>
</dbReference>
<feature type="region of interest" description="Disordered" evidence="1">
    <location>
        <begin position="1"/>
        <end position="25"/>
    </location>
</feature>
<dbReference type="Proteomes" id="UP000516437">
    <property type="component" value="Chromosome 2"/>
</dbReference>
<evidence type="ECO:0000313" key="3">
    <source>
        <dbReference type="Proteomes" id="UP000516437"/>
    </source>
</evidence>
<evidence type="ECO:0000256" key="1">
    <source>
        <dbReference type="SAM" id="MobiDB-lite"/>
    </source>
</evidence>
<gene>
    <name evidence="2" type="ORF">CJ030_MR2G026835</name>
</gene>
<sequence>MANVGGSSSGATKVPKVPERHEGHWGPSQMVEADFEIFYTKYHFPRVTHFHLPSANETPYTNGAKGQMCFFEAPLKSRILIRGGMIVTFIIFGDGWECFPSENHRSDSSMCRAFGSIPDHYRREITALTLSEQAHVDAILEAGSVDWNALDCSGDNPHRFGPISEVHTEILVPVVKEIHEIETPCFSILLPAPSVHGGSPSSPGASDLIATSMSNPLWASKVDCLEAGEEYRPTATSGFQHIVLLSISISSSGSNLLEIGAGL</sequence>
<comment type="caution">
    <text evidence="2">The sequence shown here is derived from an EMBL/GenBank/DDBJ whole genome shotgun (WGS) entry which is preliminary data.</text>
</comment>
<proteinExistence type="predicted"/>
<protein>
    <submittedName>
        <fullName evidence="2">Uncharacterized protein</fullName>
    </submittedName>
</protein>
<reference evidence="2 3" key="1">
    <citation type="journal article" date="2019" name="Plant Biotechnol. J.">
        <title>The red bayberry genome and genetic basis of sex determination.</title>
        <authorList>
            <person name="Jia H.M."/>
            <person name="Jia H.J."/>
            <person name="Cai Q.L."/>
            <person name="Wang Y."/>
            <person name="Zhao H.B."/>
            <person name="Yang W.F."/>
            <person name="Wang G.Y."/>
            <person name="Li Y.H."/>
            <person name="Zhan D.L."/>
            <person name="Shen Y.T."/>
            <person name="Niu Q.F."/>
            <person name="Chang L."/>
            <person name="Qiu J."/>
            <person name="Zhao L."/>
            <person name="Xie H.B."/>
            <person name="Fu W.Y."/>
            <person name="Jin J."/>
            <person name="Li X.W."/>
            <person name="Jiao Y."/>
            <person name="Zhou C.C."/>
            <person name="Tu T."/>
            <person name="Chai C.Y."/>
            <person name="Gao J.L."/>
            <person name="Fan L.J."/>
            <person name="van de Weg E."/>
            <person name="Wang J.Y."/>
            <person name="Gao Z.S."/>
        </authorList>
    </citation>
    <scope>NUCLEOTIDE SEQUENCE [LARGE SCALE GENOMIC DNA]</scope>
    <source>
        <tissue evidence="2">Leaves</tissue>
    </source>
</reference>
<accession>A0A6A1WC28</accession>
<dbReference type="AlphaFoldDB" id="A0A6A1WC28"/>
<evidence type="ECO:0000313" key="2">
    <source>
        <dbReference type="EMBL" id="KAB1222741.1"/>
    </source>
</evidence>
<keyword evidence="3" id="KW-1185">Reference proteome</keyword>